<dbReference type="OrthoDB" id="227529at2"/>
<dbReference type="RefSeq" id="WP_008695512.1">
    <property type="nucleotide sequence ID" value="NZ_ANOG01000344.1"/>
</dbReference>
<name>M5S355_9BACT</name>
<proteinExistence type="predicted"/>
<comment type="subcellular location">
    <subcellularLocation>
        <location evidence="1">Secreted</location>
    </subcellularLocation>
</comment>
<keyword evidence="2" id="KW-0964">Secreted</keyword>
<dbReference type="Gene3D" id="2.60.40.10">
    <property type="entry name" value="Immunoglobulins"/>
    <property type="match status" value="2"/>
</dbReference>
<dbReference type="InterPro" id="IPR002105">
    <property type="entry name" value="Dockerin_1_rpt"/>
</dbReference>
<evidence type="ECO:0000256" key="1">
    <source>
        <dbReference type="ARBA" id="ARBA00004613"/>
    </source>
</evidence>
<dbReference type="Gene3D" id="2.60.120.380">
    <property type="match status" value="1"/>
</dbReference>
<evidence type="ECO:0000259" key="5">
    <source>
        <dbReference type="Pfam" id="PF17210"/>
    </source>
</evidence>
<dbReference type="EMBL" id="ANOG01000344">
    <property type="protein sequence ID" value="EMI20619.1"/>
    <property type="molecule type" value="Genomic_DNA"/>
</dbReference>
<evidence type="ECO:0000256" key="3">
    <source>
        <dbReference type="ARBA" id="ARBA00022729"/>
    </source>
</evidence>
<evidence type="ECO:0000259" key="6">
    <source>
        <dbReference type="Pfam" id="PF20009"/>
    </source>
</evidence>
<dbReference type="Pfam" id="PF00404">
    <property type="entry name" value="Dockerin_1"/>
    <property type="match status" value="1"/>
</dbReference>
<feature type="compositionally biased region" description="Polar residues" evidence="4">
    <location>
        <begin position="7"/>
        <end position="20"/>
    </location>
</feature>
<reference evidence="7 8" key="1">
    <citation type="journal article" date="2013" name="Mar. Genomics">
        <title>Expression of sulfatases in Rhodopirellula baltica and the diversity of sulfatases in the genus Rhodopirellula.</title>
        <authorList>
            <person name="Wegner C.E."/>
            <person name="Richter-Heitmann T."/>
            <person name="Klindworth A."/>
            <person name="Klockow C."/>
            <person name="Richter M."/>
            <person name="Achstetter T."/>
            <person name="Glockner F.O."/>
            <person name="Harder J."/>
        </authorList>
    </citation>
    <scope>NUCLEOTIDE SEQUENCE [LARGE SCALE GENOMIC DNA]</scope>
    <source>
        <strain evidence="7 8">SM1</strain>
    </source>
</reference>
<dbReference type="Gene3D" id="2.60.40.3440">
    <property type="match status" value="2"/>
</dbReference>
<dbReference type="GO" id="GO:0004553">
    <property type="term" value="F:hydrolase activity, hydrolyzing O-glycosyl compounds"/>
    <property type="evidence" value="ECO:0007669"/>
    <property type="project" value="InterPro"/>
</dbReference>
<dbReference type="Proteomes" id="UP000011991">
    <property type="component" value="Unassembled WGS sequence"/>
</dbReference>
<feature type="domain" description="SD-repeat containing protein B" evidence="5">
    <location>
        <begin position="607"/>
        <end position="680"/>
    </location>
</feature>
<dbReference type="InterPro" id="IPR013783">
    <property type="entry name" value="Ig-like_fold"/>
</dbReference>
<dbReference type="Pfam" id="PF20009">
    <property type="entry name" value="GEVED"/>
    <property type="match status" value="1"/>
</dbReference>
<protein>
    <submittedName>
        <fullName evidence="7">Type I secretion target repeat protein</fullName>
    </submittedName>
</protein>
<feature type="compositionally biased region" description="Acidic residues" evidence="4">
    <location>
        <begin position="748"/>
        <end position="760"/>
    </location>
</feature>
<evidence type="ECO:0000256" key="2">
    <source>
        <dbReference type="ARBA" id="ARBA00022525"/>
    </source>
</evidence>
<dbReference type="SUPFAM" id="SSF117074">
    <property type="entry name" value="Hypothetical protein PA1324"/>
    <property type="match status" value="1"/>
</dbReference>
<feature type="compositionally biased region" description="Basic residues" evidence="4">
    <location>
        <begin position="21"/>
        <end position="33"/>
    </location>
</feature>
<dbReference type="Pfam" id="PF17210">
    <property type="entry name" value="SdrD_B"/>
    <property type="match status" value="1"/>
</dbReference>
<feature type="region of interest" description="Disordered" evidence="4">
    <location>
        <begin position="1"/>
        <end position="33"/>
    </location>
</feature>
<dbReference type="InterPro" id="IPR033764">
    <property type="entry name" value="Sdr_B"/>
</dbReference>
<keyword evidence="3" id="KW-0732">Signal</keyword>
<organism evidence="7 8">
    <name type="scientific">Rhodopirellula maiorica SM1</name>
    <dbReference type="NCBI Taxonomy" id="1265738"/>
    <lineage>
        <taxon>Bacteria</taxon>
        <taxon>Pseudomonadati</taxon>
        <taxon>Planctomycetota</taxon>
        <taxon>Planctomycetia</taxon>
        <taxon>Pirellulales</taxon>
        <taxon>Pirellulaceae</taxon>
        <taxon>Novipirellula</taxon>
    </lineage>
</organism>
<evidence type="ECO:0000313" key="7">
    <source>
        <dbReference type="EMBL" id="EMI20619.1"/>
    </source>
</evidence>
<comment type="caution">
    <text evidence="7">The sequence shown here is derived from an EMBL/GenBank/DDBJ whole genome shotgun (WGS) entry which is preliminary data.</text>
</comment>
<feature type="region of interest" description="Disordered" evidence="4">
    <location>
        <begin position="735"/>
        <end position="764"/>
    </location>
</feature>
<feature type="domain" description="GEVED" evidence="6">
    <location>
        <begin position="788"/>
        <end position="862"/>
    </location>
</feature>
<dbReference type="Pfam" id="PF17963">
    <property type="entry name" value="Big_9"/>
    <property type="match status" value="2"/>
</dbReference>
<keyword evidence="8" id="KW-1185">Reference proteome</keyword>
<dbReference type="GO" id="GO:0005576">
    <property type="term" value="C:extracellular region"/>
    <property type="evidence" value="ECO:0007669"/>
    <property type="project" value="UniProtKB-SubCell"/>
</dbReference>
<evidence type="ECO:0000256" key="4">
    <source>
        <dbReference type="SAM" id="MobiDB-lite"/>
    </source>
</evidence>
<evidence type="ECO:0000313" key="8">
    <source>
        <dbReference type="Proteomes" id="UP000011991"/>
    </source>
</evidence>
<dbReference type="InterPro" id="IPR045474">
    <property type="entry name" value="GEVED"/>
</dbReference>
<dbReference type="InterPro" id="IPR036439">
    <property type="entry name" value="Dockerin_dom_sf"/>
</dbReference>
<dbReference type="PATRIC" id="fig|1265738.3.peg.2461"/>
<dbReference type="GO" id="GO:0000272">
    <property type="term" value="P:polysaccharide catabolic process"/>
    <property type="evidence" value="ECO:0007669"/>
    <property type="project" value="InterPro"/>
</dbReference>
<sequence length="1701" mass="178183">MIKRSESIQASTSSAPQPTRTPRKRVKRNLTSRGLRKRTLMLEGLEQRQLMAADIPTVPLTQLPTFDGPRNIGTVTSFSYVEKEALVTLGQNDFYTDAEIIPLGNEAGKRNTIDISGTFSFGTRPPLGGGFNTDVDVYGFDLKAGDILDIATQGSAVEYTVYDEGGRIWYGVDDLQSAGVPANSPIQTLGNAAFAQVVPEDGRYYVEVAANVGAPDYKIGLRTYRPTTEKLPIGANQVIFVDFDGGTLTPDQYSDSLGGANGVPIGGIIRYPSLRDSLPDIGIEIANDAAYDQLVADTMEQVFQHFADIGINGSNGDYANTGVPGDYGVTIVSSETHNDPGSNPLVTRIIVGGTTADFGLASPIATAIDLGNFDLTSIGVVQVDAINGFAAQFPISNAVSQLDAIARQLAVTISHEASHTFGLRHTDGTNLVGNLIDEGGPQQAEEFFAGVGNDGIFGTVDDTDIAFTTDRFSRTEGLFGTQKSAETLSHVLSTGTVGGSITGRVFNDLNRDGNGAADAGLASVTVFLDANGNGVLDSSETRTVTGTDGSYTLPAGTGTQTVVAIAPSVQFVASTATSNPVTTSGGTVGGVNFGFTKVQSDITGTKFSDNDGDGLRDPGEPGIEGVYIYLDLDGDDRPDLGEPNATTRADGSYTINFPGPGTYTIREVVEAGFVQTFPAGGEWTVVFDGSAVFDKDFGNLPSRDFGDAPNTYLTTEAVGGASHGITTGLTIGSTVDRELDGQPSVGADGDDNNGSDDEDGVFQATPFGLGSTGQFAVTVTNTTGSPAYLQGFVDFNGDRTFNPTTERLTEVVVASGAIGATQTVNVPVPSTAITGTTYARFRLSQTSGLGPAGFAETGEVEDVLVSILPTNSVANDDLNLQVSRNSNPVRLDVLANDFETPENPLTIVSFNNNGTSGTVRIADDDGGRSIFYTPQNGFTGRDVFTYTVSDAFNNFYTATVTVDVTFQSNVPIAIDDSFSIPEGSQNRALNVLDNDVASLSGGLSIASVTPGSAGGTVTIIGGGQSLRYTPASNFTGTEQFTYSIQDGAGSTSSAEVTINLLPGSQSDDLVDYSIEFLDPLNNTPITNLQLNSTDPTANRFSVRVLVDELDLADVRDPEGVASAFLDLLYTDELVKTVASTANPAFPFDITFGPLFSGGTFQQGNSQKPGLIDDVGGVQIVNNPTPFTGKAELFTITFEALSPGVAVFTADPADDPRSETVLLGQDVALTPSQLRLGQNEFVIFASDGTFVSAVDDAFMQGVDSTGATISASSATAARLNVLDNDQFAGKTLQEFGVTVQPQNGTITVNNNNTPSDLSDDYFNYRPTNNPTATGFDQFTYVIVTDEGIRSTAQVTLAYGNANADDQVLIGLDLVNAGGQPITSSQINVGDRFGVRVNVEDLRNNSTAVFAGFLDMLYDSDSIRPANTNLGDRFNFDVTFGSNFNTGAGVGTASRLGIIDEFGSVTTQTNADDGDFPNLNPTQLATIFFDAIAPGQSTIAASPADASPFQDTLLFEEDDPVPTSQIRYEALSITVGSNGQGESPLQNTRLPADVNNDGQVTPIDALHVINEMARAVPSGAEGESVFVSSYYVDVNGDRAVTALDALQVINELSRRVQPTGVSGEGEQVATAMLPTTDSSQTVEPVTDSVFAELSSGDSKVVSVDTPSGSETTRVAVANGFDSGSDDDDEVLDLLADDLAGLLS</sequence>
<dbReference type="Gene3D" id="1.10.1330.10">
    <property type="entry name" value="Dockerin domain"/>
    <property type="match status" value="1"/>
</dbReference>
<dbReference type="SUPFAM" id="SSF63446">
    <property type="entry name" value="Type I dockerin domain"/>
    <property type="match status" value="1"/>
</dbReference>
<accession>M5S355</accession>
<gene>
    <name evidence="7" type="ORF">RMSM_02451</name>
</gene>